<proteinExistence type="predicted"/>
<dbReference type="InterPro" id="IPR035903">
    <property type="entry name" value="HesB-like_dom_sf"/>
</dbReference>
<sequence length="112" mass="13120">MVKLSDEALSQLRKILNNLPNKNEATGLRIYTVPTEEGFLAGFAVADNFNENDEILEYDDVYIYIDKSDLNYLKYSVIEYDNKYNRFFINMPHNFNALCLTCSRYSDCDYIN</sequence>
<dbReference type="EMBL" id="CP016893">
    <property type="protein sequence ID" value="AST56458.1"/>
    <property type="molecule type" value="Genomic_DNA"/>
</dbReference>
<dbReference type="Gene3D" id="2.60.300.12">
    <property type="entry name" value="HesB-like domain"/>
    <property type="match status" value="1"/>
</dbReference>
<dbReference type="Proteomes" id="UP000214975">
    <property type="component" value="Chromosome"/>
</dbReference>
<name>A0A223HVG7_THETR</name>
<evidence type="ECO:0000313" key="2">
    <source>
        <dbReference type="Proteomes" id="UP000214975"/>
    </source>
</evidence>
<organism evidence="1 2">
    <name type="scientific">Thermoanaerobacterium thermosaccharolyticum</name>
    <name type="common">Clostridium thermosaccharolyticum</name>
    <dbReference type="NCBI Taxonomy" id="1517"/>
    <lineage>
        <taxon>Bacteria</taxon>
        <taxon>Bacillati</taxon>
        <taxon>Bacillota</taxon>
        <taxon>Clostridia</taxon>
        <taxon>Thermoanaerobacterales</taxon>
        <taxon>Thermoanaerobacteraceae</taxon>
        <taxon>Thermoanaerobacterium</taxon>
    </lineage>
</organism>
<dbReference type="AlphaFoldDB" id="A0A223HVG7"/>
<reference evidence="1 2" key="1">
    <citation type="submission" date="2016-08" db="EMBL/GenBank/DDBJ databases">
        <title>A novel genetic cassette of butanologenic Thermoanaerobacterium thermosaccharolyticum that directly convert cellulose to butanol.</title>
        <authorList>
            <person name="Li T."/>
            <person name="He J."/>
        </authorList>
    </citation>
    <scope>NUCLEOTIDE SEQUENCE [LARGE SCALE GENOMIC DNA]</scope>
    <source>
        <strain evidence="1 2">TG57</strain>
    </source>
</reference>
<dbReference type="RefSeq" id="WP_094396711.1">
    <property type="nucleotide sequence ID" value="NZ_CP016893.1"/>
</dbReference>
<gene>
    <name evidence="1" type="ORF">Thert_00227</name>
</gene>
<protein>
    <submittedName>
        <fullName evidence="1">Iron-sulfur cluster insertion protein erpa</fullName>
    </submittedName>
</protein>
<dbReference type="SUPFAM" id="SSF89360">
    <property type="entry name" value="HesB-like domain"/>
    <property type="match status" value="1"/>
</dbReference>
<evidence type="ECO:0000313" key="1">
    <source>
        <dbReference type="EMBL" id="AST56458.1"/>
    </source>
</evidence>
<accession>A0A223HVG7</accession>